<dbReference type="InterPro" id="IPR050109">
    <property type="entry name" value="HTH-type_TetR-like_transc_reg"/>
</dbReference>
<reference evidence="5" key="1">
    <citation type="submission" date="2021-04" db="EMBL/GenBank/DDBJ databases">
        <title>Sequencing of actinobacteria type strains.</title>
        <authorList>
            <person name="Nguyen G.-S."/>
            <person name="Wentzel A."/>
        </authorList>
    </citation>
    <scope>NUCLEOTIDE SEQUENCE</scope>
    <source>
        <strain evidence="5">DSM 42095</strain>
    </source>
</reference>
<dbReference type="PRINTS" id="PR00455">
    <property type="entry name" value="HTHTETR"/>
</dbReference>
<evidence type="ECO:0000259" key="4">
    <source>
        <dbReference type="PROSITE" id="PS50977"/>
    </source>
</evidence>
<dbReference type="SUPFAM" id="SSF48498">
    <property type="entry name" value="Tetracyclin repressor-like, C-terminal domain"/>
    <property type="match status" value="1"/>
</dbReference>
<feature type="region of interest" description="Disordered" evidence="3">
    <location>
        <begin position="194"/>
        <end position="213"/>
    </location>
</feature>
<evidence type="ECO:0000256" key="3">
    <source>
        <dbReference type="SAM" id="MobiDB-lite"/>
    </source>
</evidence>
<feature type="domain" description="HTH tetR-type" evidence="4">
    <location>
        <begin position="1"/>
        <end position="61"/>
    </location>
</feature>
<organism evidence="5 6">
    <name type="scientific">Streptomyces daliensis</name>
    <dbReference type="NCBI Taxonomy" id="299421"/>
    <lineage>
        <taxon>Bacteria</taxon>
        <taxon>Bacillati</taxon>
        <taxon>Actinomycetota</taxon>
        <taxon>Actinomycetes</taxon>
        <taxon>Kitasatosporales</taxon>
        <taxon>Streptomycetaceae</taxon>
        <taxon>Streptomyces</taxon>
    </lineage>
</organism>
<dbReference type="AlphaFoldDB" id="A0A8T4IY40"/>
<keyword evidence="1 2" id="KW-0238">DNA-binding</keyword>
<dbReference type="InterPro" id="IPR009057">
    <property type="entry name" value="Homeodomain-like_sf"/>
</dbReference>
<gene>
    <name evidence="5" type="ORF">KDA82_14235</name>
</gene>
<dbReference type="Pfam" id="PF00440">
    <property type="entry name" value="TetR_N"/>
    <property type="match status" value="1"/>
</dbReference>
<dbReference type="PANTHER" id="PTHR30055:SF219">
    <property type="entry name" value="TRANSCRIPTIONAL REGULATORY PROTEIN"/>
    <property type="match status" value="1"/>
</dbReference>
<feature type="DNA-binding region" description="H-T-H motif" evidence="2">
    <location>
        <begin position="24"/>
        <end position="43"/>
    </location>
</feature>
<dbReference type="GO" id="GO:0003700">
    <property type="term" value="F:DNA-binding transcription factor activity"/>
    <property type="evidence" value="ECO:0007669"/>
    <property type="project" value="TreeGrafter"/>
</dbReference>
<evidence type="ECO:0000256" key="2">
    <source>
        <dbReference type="PROSITE-ProRule" id="PRU00335"/>
    </source>
</evidence>
<accession>A0A8T4IY40</accession>
<dbReference type="InterPro" id="IPR036271">
    <property type="entry name" value="Tet_transcr_reg_TetR-rel_C_sf"/>
</dbReference>
<keyword evidence="6" id="KW-1185">Reference proteome</keyword>
<dbReference type="PROSITE" id="PS50977">
    <property type="entry name" value="HTH_TETR_2"/>
    <property type="match status" value="1"/>
</dbReference>
<dbReference type="SUPFAM" id="SSF46689">
    <property type="entry name" value="Homeodomain-like"/>
    <property type="match status" value="1"/>
</dbReference>
<comment type="caution">
    <text evidence="5">The sequence shown here is derived from an EMBL/GenBank/DDBJ whole genome shotgun (WGS) entry which is preliminary data.</text>
</comment>
<evidence type="ECO:0000256" key="1">
    <source>
        <dbReference type="ARBA" id="ARBA00023125"/>
    </source>
</evidence>
<protein>
    <submittedName>
        <fullName evidence="5">TetR/AcrR family transcriptional regulator</fullName>
    </submittedName>
</protein>
<dbReference type="Gene3D" id="1.10.357.10">
    <property type="entry name" value="Tetracycline Repressor, domain 2"/>
    <property type="match status" value="1"/>
</dbReference>
<dbReference type="EMBL" id="JAGSMN010000304">
    <property type="protein sequence ID" value="MBR7674154.1"/>
    <property type="molecule type" value="Genomic_DNA"/>
</dbReference>
<dbReference type="InterPro" id="IPR001647">
    <property type="entry name" value="HTH_TetR"/>
</dbReference>
<name>A0A8T4IY40_9ACTN</name>
<sequence length="213" mass="23022">MGHREDLLDGAKRCLLEKGYARTTARDIVKASGTNLASIGYHYGSKDALMREALFAAVGDWGDDVQEALEKEVSPDAPLAERFEAGWSKATALFERHQRLWSANLEAVLSADDDPELRAAFARVLPEARAGLVSLFNGKPQDEVTEDEARVYGGFYHALVAGLVVQKALAPEYALPGHELIEAMRRIVTDADAGTDTGTETAEDAEDTAQSGT</sequence>
<dbReference type="GO" id="GO:0000976">
    <property type="term" value="F:transcription cis-regulatory region binding"/>
    <property type="evidence" value="ECO:0007669"/>
    <property type="project" value="TreeGrafter"/>
</dbReference>
<dbReference type="Proteomes" id="UP000675554">
    <property type="component" value="Unassembled WGS sequence"/>
</dbReference>
<evidence type="ECO:0000313" key="5">
    <source>
        <dbReference type="EMBL" id="MBR7674154.1"/>
    </source>
</evidence>
<dbReference type="PANTHER" id="PTHR30055">
    <property type="entry name" value="HTH-TYPE TRANSCRIPTIONAL REGULATOR RUTR"/>
    <property type="match status" value="1"/>
</dbReference>
<proteinExistence type="predicted"/>
<evidence type="ECO:0000313" key="6">
    <source>
        <dbReference type="Proteomes" id="UP000675554"/>
    </source>
</evidence>